<organism evidence="2">
    <name type="scientific">Strombidinopsis acuminata</name>
    <dbReference type="NCBI Taxonomy" id="141414"/>
    <lineage>
        <taxon>Eukaryota</taxon>
        <taxon>Sar</taxon>
        <taxon>Alveolata</taxon>
        <taxon>Ciliophora</taxon>
        <taxon>Intramacronucleata</taxon>
        <taxon>Spirotrichea</taxon>
        <taxon>Choreotrichia</taxon>
        <taxon>Choreotrichida</taxon>
        <taxon>Strombidinopsidae</taxon>
        <taxon>Strombidinopsis</taxon>
    </lineage>
</organism>
<reference evidence="2" key="1">
    <citation type="submission" date="2021-01" db="EMBL/GenBank/DDBJ databases">
        <authorList>
            <person name="Corre E."/>
            <person name="Pelletier E."/>
            <person name="Niang G."/>
            <person name="Scheremetjew M."/>
            <person name="Finn R."/>
            <person name="Kale V."/>
            <person name="Holt S."/>
            <person name="Cochrane G."/>
            <person name="Meng A."/>
            <person name="Brown T."/>
            <person name="Cohen L."/>
        </authorList>
    </citation>
    <scope>NUCLEOTIDE SEQUENCE</scope>
    <source>
        <strain evidence="2">SPMC142</strain>
    </source>
</reference>
<accession>A0A7S3W6S4</accession>
<dbReference type="AlphaFoldDB" id="A0A7S3W6S4"/>
<dbReference type="EMBL" id="HBIQ01024721">
    <property type="protein sequence ID" value="CAE0537554.1"/>
    <property type="molecule type" value="Transcribed_RNA"/>
</dbReference>
<name>A0A7S3W6S4_9SPIT</name>
<sequence length="314" mass="33791">MGGQPSKLREELQAAQRQLSEEQSRAGSLEAELRSTQQSLATERGKREQREAELGEAARQYAQQLEAKEEHVICALKQREVLEQLRISDALLLKSVTTAMLQKPPVVRTCVTGALDELGAGAIASDSATAAGKGEEQLRDELNAALARLAVKEAHSSVLIQASRSDQRRALCSELWLNQMCDASLTLRSANLMVLGGLRMPRPQQGLLPATGLSGGVGVLRRFGAEEGSAGPWTAVGGSLLWDARERELSALRFAICGQPMPGQRVSMGFDHTGSLTGSLKSSWDAFTLHATGSVDLNTRGINRMGVEVSYDLD</sequence>
<gene>
    <name evidence="2" type="ORF">SACU0126_LOCUS8109</name>
</gene>
<feature type="compositionally biased region" description="Basic and acidic residues" evidence="1">
    <location>
        <begin position="43"/>
        <end position="53"/>
    </location>
</feature>
<protein>
    <submittedName>
        <fullName evidence="2">Uncharacterized protein</fullName>
    </submittedName>
</protein>
<evidence type="ECO:0000256" key="1">
    <source>
        <dbReference type="SAM" id="MobiDB-lite"/>
    </source>
</evidence>
<evidence type="ECO:0000313" key="2">
    <source>
        <dbReference type="EMBL" id="CAE0537554.1"/>
    </source>
</evidence>
<proteinExistence type="predicted"/>
<feature type="region of interest" description="Disordered" evidence="1">
    <location>
        <begin position="1"/>
        <end position="55"/>
    </location>
</feature>